<evidence type="ECO:0000313" key="4">
    <source>
        <dbReference type="EMBL" id="MBB4660649.1"/>
    </source>
</evidence>
<dbReference type="InterPro" id="IPR009057">
    <property type="entry name" value="Homeodomain-like_sf"/>
</dbReference>
<dbReference type="RefSeq" id="WP_183338156.1">
    <property type="nucleotide sequence ID" value="NZ_JACHNU010000001.1"/>
</dbReference>
<dbReference type="SUPFAM" id="SSF46689">
    <property type="entry name" value="Homeodomain-like"/>
    <property type="match status" value="1"/>
</dbReference>
<dbReference type="PRINTS" id="PR00455">
    <property type="entry name" value="HTHTETR"/>
</dbReference>
<name>A0A840I6Y1_9ACTN</name>
<evidence type="ECO:0000256" key="2">
    <source>
        <dbReference type="PROSITE-ProRule" id="PRU00335"/>
    </source>
</evidence>
<keyword evidence="1 2" id="KW-0238">DNA-binding</keyword>
<sequence length="194" mass="21864">MRARLEDAAVELFHRKGFMATSVREVTSAVGVTVGALYNHFPSKEALLHAIISKAHSDLLRQLRAAVEGVDRPAEALREFVETYVLFYTRFPRESRVSVRDMEFLPPGDLEQIAEARRATRRLLQDVLEQGVEVGEFALLDSADMPPQRATAMAIMDMCVMVTEPYWLQASLSPRRIADLHVQLALRMVGVVDR</sequence>
<accession>A0A840I6Y1</accession>
<dbReference type="InterPro" id="IPR041490">
    <property type="entry name" value="KstR2_TetR_C"/>
</dbReference>
<feature type="DNA-binding region" description="H-T-H motif" evidence="2">
    <location>
        <begin position="22"/>
        <end position="41"/>
    </location>
</feature>
<dbReference type="PANTHER" id="PTHR30055">
    <property type="entry name" value="HTH-TYPE TRANSCRIPTIONAL REGULATOR RUTR"/>
    <property type="match status" value="1"/>
</dbReference>
<dbReference type="PANTHER" id="PTHR30055:SF200">
    <property type="entry name" value="HTH-TYPE TRANSCRIPTIONAL REPRESSOR BDCR"/>
    <property type="match status" value="1"/>
</dbReference>
<evidence type="ECO:0000259" key="3">
    <source>
        <dbReference type="PROSITE" id="PS50977"/>
    </source>
</evidence>
<dbReference type="EMBL" id="JACHNU010000001">
    <property type="protein sequence ID" value="MBB4660649.1"/>
    <property type="molecule type" value="Genomic_DNA"/>
</dbReference>
<comment type="caution">
    <text evidence="4">The sequence shown here is derived from an EMBL/GenBank/DDBJ whole genome shotgun (WGS) entry which is preliminary data.</text>
</comment>
<dbReference type="Gene3D" id="1.10.357.10">
    <property type="entry name" value="Tetracycline Repressor, domain 2"/>
    <property type="match status" value="1"/>
</dbReference>
<proteinExistence type="predicted"/>
<dbReference type="PROSITE" id="PS01081">
    <property type="entry name" value="HTH_TETR_1"/>
    <property type="match status" value="1"/>
</dbReference>
<feature type="domain" description="HTH tetR-type" evidence="3">
    <location>
        <begin position="1"/>
        <end position="59"/>
    </location>
</feature>
<evidence type="ECO:0000313" key="5">
    <source>
        <dbReference type="Proteomes" id="UP000585272"/>
    </source>
</evidence>
<dbReference type="GO" id="GO:0000976">
    <property type="term" value="F:transcription cis-regulatory region binding"/>
    <property type="evidence" value="ECO:0007669"/>
    <property type="project" value="TreeGrafter"/>
</dbReference>
<dbReference type="InterPro" id="IPR036271">
    <property type="entry name" value="Tet_transcr_reg_TetR-rel_C_sf"/>
</dbReference>
<dbReference type="InterPro" id="IPR050109">
    <property type="entry name" value="HTH-type_TetR-like_transc_reg"/>
</dbReference>
<dbReference type="PROSITE" id="PS50977">
    <property type="entry name" value="HTH_TETR_2"/>
    <property type="match status" value="1"/>
</dbReference>
<evidence type="ECO:0000256" key="1">
    <source>
        <dbReference type="ARBA" id="ARBA00023125"/>
    </source>
</evidence>
<dbReference type="SUPFAM" id="SSF48498">
    <property type="entry name" value="Tetracyclin repressor-like, C-terminal domain"/>
    <property type="match status" value="1"/>
</dbReference>
<dbReference type="Proteomes" id="UP000585272">
    <property type="component" value="Unassembled WGS sequence"/>
</dbReference>
<reference evidence="4 5" key="1">
    <citation type="submission" date="2020-08" db="EMBL/GenBank/DDBJ databases">
        <title>Genomic Encyclopedia of Archaeal and Bacterial Type Strains, Phase II (KMG-II): from individual species to whole genera.</title>
        <authorList>
            <person name="Goeker M."/>
        </authorList>
    </citation>
    <scope>NUCLEOTIDE SEQUENCE [LARGE SCALE GENOMIC DNA]</scope>
    <source>
        <strain evidence="4 5">DSM 23288</strain>
    </source>
</reference>
<dbReference type="Pfam" id="PF00440">
    <property type="entry name" value="TetR_N"/>
    <property type="match status" value="1"/>
</dbReference>
<dbReference type="InterPro" id="IPR001647">
    <property type="entry name" value="HTH_TetR"/>
</dbReference>
<dbReference type="AlphaFoldDB" id="A0A840I6Y1"/>
<dbReference type="GO" id="GO:0003700">
    <property type="term" value="F:DNA-binding transcription factor activity"/>
    <property type="evidence" value="ECO:0007669"/>
    <property type="project" value="TreeGrafter"/>
</dbReference>
<keyword evidence="5" id="KW-1185">Reference proteome</keyword>
<protein>
    <submittedName>
        <fullName evidence="4">AcrR family transcriptional regulator</fullName>
    </submittedName>
</protein>
<gene>
    <name evidence="4" type="ORF">BDZ31_000222</name>
</gene>
<dbReference type="InterPro" id="IPR023772">
    <property type="entry name" value="DNA-bd_HTH_TetR-type_CS"/>
</dbReference>
<organism evidence="4 5">
    <name type="scientific">Conexibacter arvalis</name>
    <dbReference type="NCBI Taxonomy" id="912552"/>
    <lineage>
        <taxon>Bacteria</taxon>
        <taxon>Bacillati</taxon>
        <taxon>Actinomycetota</taxon>
        <taxon>Thermoleophilia</taxon>
        <taxon>Solirubrobacterales</taxon>
        <taxon>Conexibacteraceae</taxon>
        <taxon>Conexibacter</taxon>
    </lineage>
</organism>
<dbReference type="Pfam" id="PF17932">
    <property type="entry name" value="TetR_C_24"/>
    <property type="match status" value="1"/>
</dbReference>